<dbReference type="GO" id="GO:0046872">
    <property type="term" value="F:metal ion binding"/>
    <property type="evidence" value="ECO:0007669"/>
    <property type="project" value="UniProtKB-KW"/>
</dbReference>
<evidence type="ECO:0000259" key="5">
    <source>
        <dbReference type="Pfam" id="PF07687"/>
    </source>
</evidence>
<dbReference type="SUPFAM" id="SSF55031">
    <property type="entry name" value="Bacterial exopeptidase dimerisation domain"/>
    <property type="match status" value="1"/>
</dbReference>
<dbReference type="NCBIfam" id="NF006771">
    <property type="entry name" value="PRK09290.1-5"/>
    <property type="match status" value="1"/>
</dbReference>
<dbReference type="PANTHER" id="PTHR32494">
    <property type="entry name" value="ALLANTOATE DEIMINASE-RELATED"/>
    <property type="match status" value="1"/>
</dbReference>
<sequence length="451" mass="49781">MTIMPMLIFYIISKLIFIYKVVKKYNKKIERKFLYMTFDTSITGSTASEIEHLITWLASFGGSGEGGVTRFLYSKPWLEAQHALKEKMTDWGMEAYFDDSGNLFGRIAGTKNMSGAILTGSHIDTVTNGGRFDGAYGILASLIAVKQLRDAYGAPKTSIEVVSMCEEEGSRFPLTFWGSGNLTGLFDCGKAPAVYDRDGVSIEGAMKRCGFGKGRYRKPFRHDAKCFIELHIEQGGILEASGRQIGIVTDIVGQRRYTIILKGESNHAGTTPMNMRKDAVAMMSLCISCLMKKAKAADPFLTATVGQLEAKPNVPNVIPGEAVFSLDLRHHNETVLDQFSEDLFADFAKLSEESGVQISVQQTTDVKPVKMDPELTRLSKQSAENINVSYREMISGAGHDAQIFGRHCPTSLLFVPSRNGVSHSPEEWTKPEDLISGIKVLSNLLYTLAYE</sequence>
<dbReference type="InterPro" id="IPR011650">
    <property type="entry name" value="Peptidase_M20_dimer"/>
</dbReference>
<dbReference type="eggNOG" id="COG0624">
    <property type="taxonomic scope" value="Bacteria"/>
</dbReference>
<evidence type="ECO:0000256" key="2">
    <source>
        <dbReference type="ARBA" id="ARBA00022801"/>
    </source>
</evidence>
<name>M5PBK3_9BACI</name>
<evidence type="ECO:0000256" key="3">
    <source>
        <dbReference type="PIRSR" id="PIRSR001235-1"/>
    </source>
</evidence>
<feature type="binding site" evidence="4">
    <location>
        <position position="329"/>
    </location>
    <ligand>
        <name>allantoate</name>
        <dbReference type="ChEBI" id="CHEBI:17536"/>
    </ligand>
</feature>
<proteinExistence type="inferred from homology"/>
<feature type="binding site" evidence="3">
    <location>
        <position position="122"/>
    </location>
    <ligand>
        <name>Zn(2+)</name>
        <dbReference type="ChEBI" id="CHEBI:29105"/>
        <label>1</label>
    </ligand>
</feature>
<feature type="binding site" evidence="3">
    <location>
        <position position="231"/>
    </location>
    <ligand>
        <name>Zn(2+)</name>
        <dbReference type="ChEBI" id="CHEBI:29105"/>
        <label>1</label>
    </ligand>
</feature>
<dbReference type="Pfam" id="PF07687">
    <property type="entry name" value="M20_dimer"/>
    <property type="match status" value="1"/>
</dbReference>
<dbReference type="InterPro" id="IPR036264">
    <property type="entry name" value="Bact_exopeptidase_dim_dom"/>
</dbReference>
<comment type="similarity">
    <text evidence="1">Belongs to the peptidase M20 family.</text>
</comment>
<comment type="cofactor">
    <cofactor evidence="3">
        <name>Zn(2+)</name>
        <dbReference type="ChEBI" id="CHEBI:29105"/>
    </cofactor>
    <text evidence="3">Binds 2 Zn(2+) ions per subunit.</text>
</comment>
<dbReference type="InterPro" id="IPR010158">
    <property type="entry name" value="Amidase_Cbmase"/>
</dbReference>
<comment type="caution">
    <text evidence="6">The sequence shown here is derived from an EMBL/GenBank/DDBJ whole genome shotgun (WGS) entry which is preliminary data.</text>
</comment>
<dbReference type="EMBL" id="AOFM01000009">
    <property type="protein sequence ID" value="EME73055.1"/>
    <property type="molecule type" value="Genomic_DNA"/>
</dbReference>
<dbReference type="NCBIfam" id="TIGR01879">
    <property type="entry name" value="hydantase"/>
    <property type="match status" value="1"/>
</dbReference>
<reference evidence="6 7" key="1">
    <citation type="journal article" date="2013" name="Genome Announc.">
        <title>Draft Whole-Genome Sequence of Bacillus sonorensis Strain L12, a Source of Nonribosomal Lipopeptides.</title>
        <authorList>
            <person name="Adimpong D.B."/>
            <person name="Sorensen K.I."/>
            <person name="Nielsen D.S."/>
            <person name="Thorsen L."/>
            <person name="Rasmussen T.B."/>
            <person name="Derkx P.M."/>
            <person name="Jespersen L."/>
        </authorList>
    </citation>
    <scope>NUCLEOTIDE SEQUENCE [LARGE SCALE GENOMIC DNA]</scope>
    <source>
        <strain evidence="6 7">L12</strain>
    </source>
</reference>
<evidence type="ECO:0000256" key="1">
    <source>
        <dbReference type="ARBA" id="ARBA00006153"/>
    </source>
</evidence>
<dbReference type="NCBIfam" id="NF006768">
    <property type="entry name" value="PRK09290.1-1"/>
    <property type="match status" value="1"/>
</dbReference>
<feature type="binding site" evidence="3">
    <location>
        <position position="168"/>
    </location>
    <ligand>
        <name>Zn(2+)</name>
        <dbReference type="ChEBI" id="CHEBI:29105"/>
        <label>2</label>
    </ligand>
</feature>
<keyword evidence="3" id="KW-0479">Metal-binding</keyword>
<dbReference type="PANTHER" id="PTHR32494:SF5">
    <property type="entry name" value="ALLANTOATE AMIDOHYDROLASE"/>
    <property type="match status" value="1"/>
</dbReference>
<dbReference type="CDD" id="cd03884">
    <property type="entry name" value="M20_bAS"/>
    <property type="match status" value="1"/>
</dbReference>
<feature type="binding site" evidence="4">
    <location>
        <position position="316"/>
    </location>
    <ligand>
        <name>allantoate</name>
        <dbReference type="ChEBI" id="CHEBI:17536"/>
    </ligand>
</feature>
<dbReference type="PIRSF" id="PIRSF001235">
    <property type="entry name" value="Amidase_carbamoylase"/>
    <property type="match status" value="1"/>
</dbReference>
<evidence type="ECO:0000313" key="7">
    <source>
        <dbReference type="Proteomes" id="UP000011907"/>
    </source>
</evidence>
<evidence type="ECO:0000313" key="6">
    <source>
        <dbReference type="EMBL" id="EME73055.1"/>
    </source>
</evidence>
<feature type="binding site" evidence="3">
    <location>
        <position position="423"/>
    </location>
    <ligand>
        <name>Zn(2+)</name>
        <dbReference type="ChEBI" id="CHEBI:29105"/>
        <label>2</label>
    </ligand>
</feature>
<dbReference type="Proteomes" id="UP000011907">
    <property type="component" value="Unassembled WGS sequence"/>
</dbReference>
<dbReference type="Gene3D" id="3.30.70.360">
    <property type="match status" value="1"/>
</dbReference>
<feature type="domain" description="Peptidase M20 dimerisation" evidence="5">
    <location>
        <begin position="254"/>
        <end position="350"/>
    </location>
</feature>
<dbReference type="PATRIC" id="fig|1274524.3.peg.3241"/>
<evidence type="ECO:0000256" key="4">
    <source>
        <dbReference type="PIRSR" id="PIRSR001235-2"/>
    </source>
</evidence>
<feature type="binding site" evidence="3">
    <location>
        <position position="133"/>
    </location>
    <ligand>
        <name>Zn(2+)</name>
        <dbReference type="ChEBI" id="CHEBI:29105"/>
        <label>1</label>
    </ligand>
</feature>
<dbReference type="AlphaFoldDB" id="M5PBK3"/>
<gene>
    <name evidence="6" type="ORF">BSONL12_15014</name>
</gene>
<dbReference type="SUPFAM" id="SSF53187">
    <property type="entry name" value="Zn-dependent exopeptidases"/>
    <property type="match status" value="1"/>
</dbReference>
<dbReference type="Gene3D" id="3.40.630.10">
    <property type="entry name" value="Zn peptidases"/>
    <property type="match status" value="1"/>
</dbReference>
<keyword evidence="2 6" id="KW-0378">Hydrolase</keyword>
<dbReference type="GO" id="GO:0016813">
    <property type="term" value="F:hydrolase activity, acting on carbon-nitrogen (but not peptide) bonds, in linear amidines"/>
    <property type="evidence" value="ECO:0007669"/>
    <property type="project" value="InterPro"/>
</dbReference>
<dbReference type="Pfam" id="PF01546">
    <property type="entry name" value="Peptidase_M20"/>
    <property type="match status" value="1"/>
</dbReference>
<protein>
    <submittedName>
        <fullName evidence="6">Allantoate amidohydrolase</fullName>
    </submittedName>
</protein>
<accession>M5PBK3</accession>
<organism evidence="6 7">
    <name type="scientific">Bacillus sonorensis L12</name>
    <dbReference type="NCBI Taxonomy" id="1274524"/>
    <lineage>
        <taxon>Bacteria</taxon>
        <taxon>Bacillati</taxon>
        <taxon>Bacillota</taxon>
        <taxon>Bacilli</taxon>
        <taxon>Bacillales</taxon>
        <taxon>Bacillaceae</taxon>
        <taxon>Bacillus</taxon>
    </lineage>
</organism>
<keyword evidence="3" id="KW-0862">Zinc</keyword>
<feature type="binding site" evidence="4">
    <location>
        <position position="256"/>
    </location>
    <ligand>
        <name>allantoate</name>
        <dbReference type="ChEBI" id="CHEBI:17536"/>
    </ligand>
</feature>
<dbReference type="InterPro" id="IPR002933">
    <property type="entry name" value="Peptidase_M20"/>
</dbReference>
<feature type="binding site" evidence="3">
    <location>
        <position position="133"/>
    </location>
    <ligand>
        <name>Zn(2+)</name>
        <dbReference type="ChEBI" id="CHEBI:29105"/>
        <label>2</label>
    </ligand>
</feature>
<dbReference type="STRING" id="1274524.BSONL12_15014"/>